<name>A0A7M1B7Z1_9BACT</name>
<reference evidence="1 2" key="1">
    <citation type="submission" date="2019-07" db="EMBL/GenBank/DDBJ databases">
        <title>Sulfurimonas paralvinellae sp. nov., a novel mesophilic, hydrogen- and sulfur-oxidizing chemolithoautotroph within the Epsilonproteo- bacteria isolated from a deep-sea hydrothermal vent polychaete nest, reclassification of Thiomicrospira denitrificans as Sulfurimonas denitrificans comb. nov. and emended description of the genus Sulfurimonas.</title>
        <authorList>
            <person name="Wang S."/>
            <person name="Jiang L."/>
            <person name="Shao Z."/>
        </authorList>
    </citation>
    <scope>NUCLEOTIDE SEQUENCE [LARGE SCALE GENOMIC DNA]</scope>
    <source>
        <strain evidence="1 2">GO25</strain>
    </source>
</reference>
<dbReference type="Proteomes" id="UP000593580">
    <property type="component" value="Chromosome"/>
</dbReference>
<protein>
    <submittedName>
        <fullName evidence="1">Uncharacterized protein</fullName>
    </submittedName>
</protein>
<accession>A0A7M1B7Z1</accession>
<proteinExistence type="predicted"/>
<evidence type="ECO:0000313" key="1">
    <source>
        <dbReference type="EMBL" id="QOP45853.1"/>
    </source>
</evidence>
<dbReference type="KEGG" id="spal:FM071_05945"/>
<keyword evidence="2" id="KW-1185">Reference proteome</keyword>
<dbReference type="AlphaFoldDB" id="A0A7M1B7Z1"/>
<evidence type="ECO:0000313" key="2">
    <source>
        <dbReference type="Proteomes" id="UP000593580"/>
    </source>
</evidence>
<dbReference type="EMBL" id="CP041406">
    <property type="protein sequence ID" value="QOP45853.1"/>
    <property type="molecule type" value="Genomic_DNA"/>
</dbReference>
<organism evidence="1 2">
    <name type="scientific">Sulfurimonas paralvinellae</name>
    <dbReference type="NCBI Taxonomy" id="317658"/>
    <lineage>
        <taxon>Bacteria</taxon>
        <taxon>Pseudomonadati</taxon>
        <taxon>Campylobacterota</taxon>
        <taxon>Epsilonproteobacteria</taxon>
        <taxon>Campylobacterales</taxon>
        <taxon>Sulfurimonadaceae</taxon>
        <taxon>Sulfurimonas</taxon>
    </lineage>
</organism>
<gene>
    <name evidence="1" type="ORF">FM071_05945</name>
</gene>
<sequence>MKINDKQNELRIWIDKIGLKQKHFAELYAMDLYHDPSEDDIRIFYEKFKGHMKRNTTKIAVIERYLNFLFTLDEFKDAGYVKPKFYFNNKLSKSFIQKMSDITQDN</sequence>
<dbReference type="RefSeq" id="WP_193109816.1">
    <property type="nucleotide sequence ID" value="NZ_CP041406.1"/>
</dbReference>